<protein>
    <recommendedName>
        <fullName evidence="2">MADF domain-containing protein</fullName>
    </recommendedName>
</protein>
<dbReference type="GO" id="GO:0005667">
    <property type="term" value="C:transcription regulator complex"/>
    <property type="evidence" value="ECO:0007669"/>
    <property type="project" value="TreeGrafter"/>
</dbReference>
<dbReference type="PANTHER" id="PTHR12243:SF67">
    <property type="entry name" value="COREPRESSOR OF PANGOLIN, ISOFORM A-RELATED"/>
    <property type="match status" value="1"/>
</dbReference>
<feature type="region of interest" description="Disordered" evidence="1">
    <location>
        <begin position="202"/>
        <end position="267"/>
    </location>
</feature>
<evidence type="ECO:0000313" key="4">
    <source>
        <dbReference type="Proteomes" id="UP001497644"/>
    </source>
</evidence>
<proteinExistence type="predicted"/>
<dbReference type="Pfam" id="PF10545">
    <property type="entry name" value="MADF_DNA_bdg"/>
    <property type="match status" value="1"/>
</dbReference>
<evidence type="ECO:0000256" key="1">
    <source>
        <dbReference type="SAM" id="MobiDB-lite"/>
    </source>
</evidence>
<keyword evidence="4" id="KW-1185">Reference proteome</keyword>
<dbReference type="InterPro" id="IPR039353">
    <property type="entry name" value="TF_Adf1"/>
</dbReference>
<dbReference type="Proteomes" id="UP001497644">
    <property type="component" value="Chromosome 3"/>
</dbReference>
<dbReference type="PROSITE" id="PS51029">
    <property type="entry name" value="MADF"/>
    <property type="match status" value="1"/>
</dbReference>
<dbReference type="SMART" id="SM00595">
    <property type="entry name" value="MADF"/>
    <property type="match status" value="1"/>
</dbReference>
<dbReference type="InterPro" id="IPR006578">
    <property type="entry name" value="MADF-dom"/>
</dbReference>
<gene>
    <name evidence="3" type="ORF">LPLAT_LOCUS7313</name>
</gene>
<feature type="domain" description="MADF" evidence="2">
    <location>
        <begin position="90"/>
        <end position="192"/>
    </location>
</feature>
<organism evidence="3 4">
    <name type="scientific">Lasius platythorax</name>
    <dbReference type="NCBI Taxonomy" id="488582"/>
    <lineage>
        <taxon>Eukaryota</taxon>
        <taxon>Metazoa</taxon>
        <taxon>Ecdysozoa</taxon>
        <taxon>Arthropoda</taxon>
        <taxon>Hexapoda</taxon>
        <taxon>Insecta</taxon>
        <taxon>Pterygota</taxon>
        <taxon>Neoptera</taxon>
        <taxon>Endopterygota</taxon>
        <taxon>Hymenoptera</taxon>
        <taxon>Apocrita</taxon>
        <taxon>Aculeata</taxon>
        <taxon>Formicoidea</taxon>
        <taxon>Formicidae</taxon>
        <taxon>Formicinae</taxon>
        <taxon>Lasius</taxon>
        <taxon>Lasius</taxon>
    </lineage>
</organism>
<dbReference type="AlphaFoldDB" id="A0AAV2NND8"/>
<dbReference type="GO" id="GO:0006357">
    <property type="term" value="P:regulation of transcription by RNA polymerase II"/>
    <property type="evidence" value="ECO:0007669"/>
    <property type="project" value="TreeGrafter"/>
</dbReference>
<evidence type="ECO:0000313" key="3">
    <source>
        <dbReference type="EMBL" id="CAL1681217.1"/>
    </source>
</evidence>
<evidence type="ECO:0000259" key="2">
    <source>
        <dbReference type="PROSITE" id="PS51029"/>
    </source>
</evidence>
<dbReference type="GO" id="GO:0005634">
    <property type="term" value="C:nucleus"/>
    <property type="evidence" value="ECO:0007669"/>
    <property type="project" value="TreeGrafter"/>
</dbReference>
<sequence length="373" mass="43775">MSEKKKFVCGNCNWVLKEDQISLHSCLNIDKNKQILIATDDRRVFVQDIENCYFDKENDAQENNTERMENEVEEEIDVPHSINKQILDEELINAVQKRPPLYDYRMPLKERSRQKTDLWKKVSEDLNGIYTSTEAEKRWNYLKDRYRKSFNSYKKVQESTQRSGAAGIHKNQLIKPSFKHHHLMSFFNDIFEHRLSISSIRMSREPQPSISREPQPSISREPQLSTSNREPQPSISREPQLSTSNREPQPSTSNREPQPSTSSLVENENSLDEVISEENNENEFSVSSVSNFSYRNTPTPLEKKRKRNSGNYDECDQILLDILKKPSEPNPIDCFMVRLAEGMRRLPYKVRSKLELEFLTRLNEVEEQLELDN</sequence>
<reference evidence="3" key="1">
    <citation type="submission" date="2024-04" db="EMBL/GenBank/DDBJ databases">
        <authorList>
            <consortium name="Molecular Ecology Group"/>
        </authorList>
    </citation>
    <scope>NUCLEOTIDE SEQUENCE</scope>
</reference>
<dbReference type="PANTHER" id="PTHR12243">
    <property type="entry name" value="MADF DOMAIN TRANSCRIPTION FACTOR"/>
    <property type="match status" value="1"/>
</dbReference>
<dbReference type="EMBL" id="OZ034826">
    <property type="protein sequence ID" value="CAL1681217.1"/>
    <property type="molecule type" value="Genomic_DNA"/>
</dbReference>
<name>A0AAV2NND8_9HYME</name>
<accession>A0AAV2NND8</accession>